<proteinExistence type="predicted"/>
<evidence type="ECO:0000256" key="1">
    <source>
        <dbReference type="SAM" id="MobiDB-lite"/>
    </source>
</evidence>
<evidence type="ECO:0000313" key="2">
    <source>
        <dbReference type="EMBL" id="KAH0597379.1"/>
    </source>
</evidence>
<accession>A0A9P8S8I8</accession>
<sequence length="190" mass="20643">MNGSSRSKTSGRVSKARAIRARLPCPLLKKVTGKSSKWPNRKSVTTLFNSSFDTAPSLSSPSGALREFSSVFPKRKSLNGKSVISLLDSYLADRYADIVTLPPSPPPAASASKPTYRIAFCGFLSREDTSSPDKYGYDRAVGGSQSNLPRRIWRNVVFPESEGPTTHQLCGWSDEDGSSKDRPLNKDGLA</sequence>
<keyword evidence="3" id="KW-1185">Reference proteome</keyword>
<feature type="region of interest" description="Disordered" evidence="1">
    <location>
        <begin position="159"/>
        <end position="190"/>
    </location>
</feature>
<comment type="caution">
    <text evidence="2">The sequence shown here is derived from an EMBL/GenBank/DDBJ whole genome shotgun (WGS) entry which is preliminary data.</text>
</comment>
<name>A0A9P8S8I8_9HYPO</name>
<gene>
    <name evidence="2" type="ORF">MHUMG1_04757</name>
</gene>
<organism evidence="2 3">
    <name type="scientific">Metarhizium humberi</name>
    <dbReference type="NCBI Taxonomy" id="2596975"/>
    <lineage>
        <taxon>Eukaryota</taxon>
        <taxon>Fungi</taxon>
        <taxon>Dikarya</taxon>
        <taxon>Ascomycota</taxon>
        <taxon>Pezizomycotina</taxon>
        <taxon>Sordariomycetes</taxon>
        <taxon>Hypocreomycetidae</taxon>
        <taxon>Hypocreales</taxon>
        <taxon>Clavicipitaceae</taxon>
        <taxon>Metarhizium</taxon>
    </lineage>
</organism>
<evidence type="ECO:0000313" key="3">
    <source>
        <dbReference type="Proteomes" id="UP000764110"/>
    </source>
</evidence>
<protein>
    <submittedName>
        <fullName evidence="2">Uncharacterized protein</fullName>
    </submittedName>
</protein>
<dbReference type="Proteomes" id="UP000764110">
    <property type="component" value="Unassembled WGS sequence"/>
</dbReference>
<dbReference type="AlphaFoldDB" id="A0A9P8S8I8"/>
<dbReference type="EMBL" id="JACEFI010000007">
    <property type="protein sequence ID" value="KAH0597379.1"/>
    <property type="molecule type" value="Genomic_DNA"/>
</dbReference>
<feature type="compositionally biased region" description="Basic and acidic residues" evidence="1">
    <location>
        <begin position="177"/>
        <end position="190"/>
    </location>
</feature>
<reference evidence="2 3" key="1">
    <citation type="submission" date="2020-07" db="EMBL/GenBank/DDBJ databases">
        <title>Metarhizium humberi genome.</title>
        <authorList>
            <person name="Lysoe E."/>
        </authorList>
    </citation>
    <scope>NUCLEOTIDE SEQUENCE [LARGE SCALE GENOMIC DNA]</scope>
    <source>
        <strain evidence="2 3">ESALQ1638</strain>
    </source>
</reference>